<proteinExistence type="predicted"/>
<evidence type="ECO:0000259" key="2">
    <source>
        <dbReference type="PROSITE" id="PS50097"/>
    </source>
</evidence>
<evidence type="ECO:0000313" key="4">
    <source>
        <dbReference type="Proteomes" id="UP000663853"/>
    </source>
</evidence>
<evidence type="ECO:0000256" key="1">
    <source>
        <dbReference type="SAM" id="MobiDB-lite"/>
    </source>
</evidence>
<dbReference type="AlphaFoldDB" id="A0A8H3HT47"/>
<dbReference type="InterPro" id="IPR011333">
    <property type="entry name" value="SKP1/BTB/POZ_sf"/>
</dbReference>
<dbReference type="Gene3D" id="3.30.710.10">
    <property type="entry name" value="Potassium Channel Kv1.1, Chain A"/>
    <property type="match status" value="1"/>
</dbReference>
<accession>A0A8H3HT47</accession>
<dbReference type="InterPro" id="IPR000210">
    <property type="entry name" value="BTB/POZ_dom"/>
</dbReference>
<gene>
    <name evidence="3" type="ORF">RDB_LOCUS183707</name>
</gene>
<dbReference type="SUPFAM" id="SSF54695">
    <property type="entry name" value="POZ domain"/>
    <property type="match status" value="1"/>
</dbReference>
<name>A0A8H3HT47_9AGAM</name>
<comment type="caution">
    <text evidence="3">The sequence shown here is derived from an EMBL/GenBank/DDBJ whole genome shotgun (WGS) entry which is preliminary data.</text>
</comment>
<feature type="region of interest" description="Disordered" evidence="1">
    <location>
        <begin position="218"/>
        <end position="257"/>
    </location>
</feature>
<dbReference type="Proteomes" id="UP000663853">
    <property type="component" value="Unassembled WGS sequence"/>
</dbReference>
<dbReference type="Pfam" id="PF00651">
    <property type="entry name" value="BTB"/>
    <property type="match status" value="1"/>
</dbReference>
<dbReference type="PROSITE" id="PS50097">
    <property type="entry name" value="BTB"/>
    <property type="match status" value="1"/>
</dbReference>
<dbReference type="EMBL" id="CAJMXA010004218">
    <property type="protein sequence ID" value="CAE6537350.1"/>
    <property type="molecule type" value="Genomic_DNA"/>
</dbReference>
<evidence type="ECO:0000313" key="3">
    <source>
        <dbReference type="EMBL" id="CAE6537350.1"/>
    </source>
</evidence>
<feature type="domain" description="BTB" evidence="2">
    <location>
        <begin position="61"/>
        <end position="124"/>
    </location>
</feature>
<reference evidence="3" key="1">
    <citation type="submission" date="2021-01" db="EMBL/GenBank/DDBJ databases">
        <authorList>
            <person name="Kaushik A."/>
        </authorList>
    </citation>
    <scope>NUCLEOTIDE SEQUENCE</scope>
    <source>
        <strain evidence="3">AG6-10EEA</strain>
    </source>
</reference>
<protein>
    <recommendedName>
        <fullName evidence="2">BTB domain-containing protein</fullName>
    </recommendedName>
</protein>
<sequence>MESPRSTTISSPSQVPEFACILTDSALSELNDDIITPTDSEATESAPPDCEGMPLFESGDGDMHISVNGTRFETHKYLIKRFQGLRQLLEDNPREISVQRNDISVEDFRETFRILYTSAVAAPFVFRPQTLVAALRVATVYEYYALRHYCIQYLETLDSKMDVAERILIARELHLPVWEEHAHRELETRDEPITEAEAAIIGLDAFVRIAGIREKEQRRRGKEVDTAGGAKDVLENTTSNCSHKASPPCSRPDPHDNTSGSTILRAIYCETESVQFK</sequence>
<organism evidence="3 4">
    <name type="scientific">Rhizoctonia solani</name>
    <dbReference type="NCBI Taxonomy" id="456999"/>
    <lineage>
        <taxon>Eukaryota</taxon>
        <taxon>Fungi</taxon>
        <taxon>Dikarya</taxon>
        <taxon>Basidiomycota</taxon>
        <taxon>Agaricomycotina</taxon>
        <taxon>Agaricomycetes</taxon>
        <taxon>Cantharellales</taxon>
        <taxon>Ceratobasidiaceae</taxon>
        <taxon>Rhizoctonia</taxon>
    </lineage>
</organism>